<dbReference type="EMBL" id="OAOQ01000010">
    <property type="protein sequence ID" value="SNX71599.1"/>
    <property type="molecule type" value="Genomic_DNA"/>
</dbReference>
<reference evidence="4" key="1">
    <citation type="submission" date="2017-08" db="EMBL/GenBank/DDBJ databases">
        <authorList>
            <person name="Varghese N."/>
            <person name="Submissions S."/>
        </authorList>
    </citation>
    <scope>NUCLEOTIDE SEQUENCE [LARGE SCALE GENOMIC DNA]</scope>
    <source>
        <strain evidence="4">JA234</strain>
    </source>
</reference>
<name>A0A285CVH9_9RHOB</name>
<evidence type="ECO:0008006" key="5">
    <source>
        <dbReference type="Google" id="ProtNLM"/>
    </source>
</evidence>
<protein>
    <recommendedName>
        <fullName evidence="5">Secreted protein</fullName>
    </recommendedName>
</protein>
<sequence length="252" mass="25879">MKFIGIPVVLASLALATATEAATVSIEQSSGAYLSASLGGMGADAWAAVDPSRSTTLPNGAAWAAGSQNWMLPSEDFAIDPATGKVDDPCGNACSPFYGGVLGAPDVSNGLTGWKEIPFFTVFAPGSGGADFNQALLAFANPQKALSLLWGSPDQSNWIELLLGGIQVANFWGAELNWFGPVVQSPGQSAALVSLSGIEFDAVRFTAFNRGGSFEFSNIDSIPAVPVPAAGLLLLSALGAVGLMRGLRLKRA</sequence>
<dbReference type="AlphaFoldDB" id="A0A285CVH9"/>
<feature type="chain" id="PRO_5013171074" description="Secreted protein" evidence="2">
    <location>
        <begin position="22"/>
        <end position="252"/>
    </location>
</feature>
<keyword evidence="4" id="KW-1185">Reference proteome</keyword>
<evidence type="ECO:0000256" key="1">
    <source>
        <dbReference type="SAM" id="Phobius"/>
    </source>
</evidence>
<evidence type="ECO:0000313" key="3">
    <source>
        <dbReference type="EMBL" id="SNX71599.1"/>
    </source>
</evidence>
<evidence type="ECO:0000313" key="4">
    <source>
        <dbReference type="Proteomes" id="UP000219467"/>
    </source>
</evidence>
<feature type="transmembrane region" description="Helical" evidence="1">
    <location>
        <begin position="227"/>
        <end position="247"/>
    </location>
</feature>
<keyword evidence="1" id="KW-0812">Transmembrane</keyword>
<proteinExistence type="predicted"/>
<dbReference type="OrthoDB" id="7865234at2"/>
<keyword evidence="1" id="KW-0472">Membrane</keyword>
<accession>A0A285CVH9</accession>
<organism evidence="3 4">
    <name type="scientific">Cereibacter ovatus</name>
    <dbReference type="NCBI Taxonomy" id="439529"/>
    <lineage>
        <taxon>Bacteria</taxon>
        <taxon>Pseudomonadati</taxon>
        <taxon>Pseudomonadota</taxon>
        <taxon>Alphaproteobacteria</taxon>
        <taxon>Rhodobacterales</taxon>
        <taxon>Paracoccaceae</taxon>
        <taxon>Cereibacter</taxon>
    </lineage>
</organism>
<gene>
    <name evidence="3" type="ORF">SAMN05878503_11045</name>
</gene>
<dbReference type="RefSeq" id="WP_097030833.1">
    <property type="nucleotide sequence ID" value="NZ_OAOQ01000010.1"/>
</dbReference>
<dbReference type="Proteomes" id="UP000219467">
    <property type="component" value="Unassembled WGS sequence"/>
</dbReference>
<evidence type="ECO:0000256" key="2">
    <source>
        <dbReference type="SAM" id="SignalP"/>
    </source>
</evidence>
<keyword evidence="2" id="KW-0732">Signal</keyword>
<feature type="signal peptide" evidence="2">
    <location>
        <begin position="1"/>
        <end position="21"/>
    </location>
</feature>
<keyword evidence="1" id="KW-1133">Transmembrane helix</keyword>